<dbReference type="Pfam" id="PF10197">
    <property type="entry name" value="Cir_N"/>
    <property type="match status" value="1"/>
</dbReference>
<keyword evidence="12" id="KW-1185">Reference proteome</keyword>
<keyword evidence="7" id="KW-0539">Nucleus</keyword>
<evidence type="ECO:0000256" key="7">
    <source>
        <dbReference type="ARBA" id="ARBA00023242"/>
    </source>
</evidence>
<feature type="compositionally biased region" description="Basic residues" evidence="9">
    <location>
        <begin position="104"/>
        <end position="115"/>
    </location>
</feature>
<evidence type="ECO:0000256" key="8">
    <source>
        <dbReference type="SAM" id="Coils"/>
    </source>
</evidence>
<feature type="compositionally biased region" description="Polar residues" evidence="9">
    <location>
        <begin position="182"/>
        <end position="195"/>
    </location>
</feature>
<evidence type="ECO:0000256" key="4">
    <source>
        <dbReference type="ARBA" id="ARBA00022728"/>
    </source>
</evidence>
<dbReference type="GO" id="GO:0005684">
    <property type="term" value="C:U2-type spliceosomal complex"/>
    <property type="evidence" value="ECO:0007669"/>
    <property type="project" value="TreeGrafter"/>
</dbReference>
<dbReference type="OrthoDB" id="21123at2759"/>
<dbReference type="InterPro" id="IPR051376">
    <property type="entry name" value="CWC25_splicing_factor"/>
</dbReference>
<evidence type="ECO:0000256" key="2">
    <source>
        <dbReference type="ARBA" id="ARBA00006695"/>
    </source>
</evidence>
<feature type="region of interest" description="Disordered" evidence="9">
    <location>
        <begin position="98"/>
        <end position="292"/>
    </location>
</feature>
<evidence type="ECO:0000313" key="11">
    <source>
        <dbReference type="EMBL" id="OMJ22027.1"/>
    </source>
</evidence>
<feature type="domain" description="CBF1-interacting co-repressor CIR N-terminal" evidence="10">
    <location>
        <begin position="11"/>
        <end position="47"/>
    </location>
</feature>
<protein>
    <submittedName>
        <fullName evidence="11">Pre-mRNA-splicing factor cwf25</fullName>
    </submittedName>
</protein>
<dbReference type="InterPro" id="IPR019339">
    <property type="entry name" value="CIR_N_dom"/>
</dbReference>
<dbReference type="InterPro" id="IPR022209">
    <property type="entry name" value="CWC25"/>
</dbReference>
<dbReference type="PANTHER" id="PTHR16196">
    <property type="entry name" value="CELL CYCLE CONTROL PROTEIN CWF25"/>
    <property type="match status" value="1"/>
</dbReference>
<name>A0A1R1Y4W5_9FUNG</name>
<evidence type="ECO:0000256" key="9">
    <source>
        <dbReference type="SAM" id="MobiDB-lite"/>
    </source>
</evidence>
<sequence>MGGGDLNLKKSWHPLTFRNQEKIWKVKQNAEAEKKKIEQIQKELHKERQQEEFQRLQESAGIRKASDRLEWMYSTPATNGQVPTEDLESYLLGKRNIDKLLSSKQKKRDKSLKKKDKSDSSKSSKRHKSTSSHDKEKSGAKKSSSPSKTLNYISIPTLRNDASNKESSIKPTTRRSKDIESNHSTYNSAYDNNGLHSYESRKKCDIRALSVNDQKKHDYRHSKDKHSSKDNRYEQSPRRSEDRHRKYDRNNDYKYKANSSRYDHRNDTRDRDHHNNPYQHSRPKRENDTSLANRRLQEFAVSSDHKAKERERKLAEMQLNAKSIEDSRKSYVEKIRLDEKQEEIDSLNERINHSINGTTSSYLEQINDSAYGKDSQMSLQDRIHRNRAFLSRDLSAEE</sequence>
<comment type="subcellular location">
    <subcellularLocation>
        <location evidence="1">Nucleus</location>
    </subcellularLocation>
</comment>
<dbReference type="PANTHER" id="PTHR16196:SF0">
    <property type="entry name" value="PRE-MRNA-SPLICING FACTOR CWC25 HOMOLOG"/>
    <property type="match status" value="1"/>
</dbReference>
<keyword evidence="4" id="KW-0747">Spliceosome</keyword>
<proteinExistence type="inferred from homology"/>
<accession>A0A1R1Y4W5</accession>
<reference evidence="12" key="1">
    <citation type="submission" date="2017-01" db="EMBL/GenBank/DDBJ databases">
        <authorList>
            <person name="Wang Y."/>
            <person name="White M."/>
            <person name="Kvist S."/>
            <person name="Moncalvo J.-M."/>
        </authorList>
    </citation>
    <scope>NUCLEOTIDE SEQUENCE [LARGE SCALE GENOMIC DNA]</scope>
    <source>
        <strain evidence="12">ID-206-W2</strain>
    </source>
</reference>
<dbReference type="GO" id="GO:0000398">
    <property type="term" value="P:mRNA splicing, via spliceosome"/>
    <property type="evidence" value="ECO:0007669"/>
    <property type="project" value="TreeGrafter"/>
</dbReference>
<evidence type="ECO:0000313" key="12">
    <source>
        <dbReference type="Proteomes" id="UP000187429"/>
    </source>
</evidence>
<feature type="coiled-coil region" evidence="8">
    <location>
        <begin position="307"/>
        <end position="357"/>
    </location>
</feature>
<organism evidence="11 12">
    <name type="scientific">Smittium culicis</name>
    <dbReference type="NCBI Taxonomy" id="133412"/>
    <lineage>
        <taxon>Eukaryota</taxon>
        <taxon>Fungi</taxon>
        <taxon>Fungi incertae sedis</taxon>
        <taxon>Zoopagomycota</taxon>
        <taxon>Kickxellomycotina</taxon>
        <taxon>Harpellomycetes</taxon>
        <taxon>Harpellales</taxon>
        <taxon>Legeriomycetaceae</taxon>
        <taxon>Smittium</taxon>
    </lineage>
</organism>
<dbReference type="EMBL" id="LSSM01002353">
    <property type="protein sequence ID" value="OMJ22027.1"/>
    <property type="molecule type" value="Genomic_DNA"/>
</dbReference>
<evidence type="ECO:0000256" key="3">
    <source>
        <dbReference type="ARBA" id="ARBA00022664"/>
    </source>
</evidence>
<dbReference type="Proteomes" id="UP000187429">
    <property type="component" value="Unassembled WGS sequence"/>
</dbReference>
<keyword evidence="6" id="KW-0508">mRNA splicing</keyword>
<evidence type="ECO:0000256" key="6">
    <source>
        <dbReference type="ARBA" id="ARBA00023187"/>
    </source>
</evidence>
<evidence type="ECO:0000259" key="10">
    <source>
        <dbReference type="SMART" id="SM01083"/>
    </source>
</evidence>
<evidence type="ECO:0000256" key="5">
    <source>
        <dbReference type="ARBA" id="ARBA00023054"/>
    </source>
</evidence>
<comment type="caution">
    <text evidence="11">The sequence shown here is derived from an EMBL/GenBank/DDBJ whole genome shotgun (WGS) entry which is preliminary data.</text>
</comment>
<feature type="compositionally biased region" description="Basic and acidic residues" evidence="9">
    <location>
        <begin position="225"/>
        <end position="275"/>
    </location>
</feature>
<keyword evidence="3" id="KW-0507">mRNA processing</keyword>
<feature type="coiled-coil region" evidence="8">
    <location>
        <begin position="23"/>
        <end position="57"/>
    </location>
</feature>
<keyword evidence="5 8" id="KW-0175">Coiled coil</keyword>
<dbReference type="AlphaFoldDB" id="A0A1R1Y4W5"/>
<dbReference type="SMART" id="SM01083">
    <property type="entry name" value="Cir_N"/>
    <property type="match status" value="1"/>
</dbReference>
<gene>
    <name evidence="11" type="ORF">AYI69_g5565</name>
</gene>
<dbReference type="Pfam" id="PF12542">
    <property type="entry name" value="CWC25"/>
    <property type="match status" value="1"/>
</dbReference>
<evidence type="ECO:0000256" key="1">
    <source>
        <dbReference type="ARBA" id="ARBA00004123"/>
    </source>
</evidence>
<comment type="similarity">
    <text evidence="2">Belongs to the CWC25 family.</text>
</comment>